<evidence type="ECO:0000313" key="2">
    <source>
        <dbReference type="Proteomes" id="UP000306272"/>
    </source>
</evidence>
<evidence type="ECO:0000313" key="1">
    <source>
        <dbReference type="EMBL" id="TNB91231.1"/>
    </source>
</evidence>
<organism evidence="1 2">
    <name type="scientific">Pseudomonas jessenii</name>
    <dbReference type="NCBI Taxonomy" id="77298"/>
    <lineage>
        <taxon>Bacteria</taxon>
        <taxon>Pseudomonadati</taxon>
        <taxon>Pseudomonadota</taxon>
        <taxon>Gammaproteobacteria</taxon>
        <taxon>Pseudomonadales</taxon>
        <taxon>Pseudomonadaceae</taxon>
        <taxon>Pseudomonas</taxon>
    </lineage>
</organism>
<keyword evidence="2" id="KW-1185">Reference proteome</keyword>
<sequence length="75" mass="8305">MFSHKAKEQPRLLNLLNHNGSRLWTLWRGSLLPLGCEAAPIPSTVLHQAQPGCRIYGGFATEREQAPSPQLRSGL</sequence>
<dbReference type="AlphaFoldDB" id="A0A5C4KQH7"/>
<proteinExistence type="predicted"/>
<comment type="caution">
    <text evidence="1">The sequence shown here is derived from an EMBL/GenBank/DDBJ whole genome shotgun (WGS) entry which is preliminary data.</text>
</comment>
<accession>A0A5C4KQH7</accession>
<dbReference type="EMBL" id="VDDB01000020">
    <property type="protein sequence ID" value="TNB91231.1"/>
    <property type="molecule type" value="Genomic_DNA"/>
</dbReference>
<protein>
    <submittedName>
        <fullName evidence="1">Uncharacterized protein</fullName>
    </submittedName>
</protein>
<dbReference type="Proteomes" id="UP000306272">
    <property type="component" value="Unassembled WGS sequence"/>
</dbReference>
<reference evidence="1" key="1">
    <citation type="submission" date="2019-06" db="EMBL/GenBank/DDBJ databases">
        <title>Pseudomonas-derived Butenolides : (Bio)synthesis of Styrolides.</title>
        <authorList>
            <person name="Klapper M."/>
            <person name="Chowdhury S."/>
            <person name="Stallforth P."/>
        </authorList>
    </citation>
    <scope>NUCLEOTIDE SEQUENCE [LARGE SCALE GENOMIC DNA]</scope>
    <source>
        <strain evidence="1">EC-S101</strain>
    </source>
</reference>
<name>A0A5C4KQH7_PSEJE</name>
<gene>
    <name evidence="1" type="ORF">FHG55_25750</name>
</gene>